<evidence type="ECO:0000313" key="3">
    <source>
        <dbReference type="EMBL" id="KAF8902426.1"/>
    </source>
</evidence>
<name>A0A9P5TNA2_GYMJU</name>
<proteinExistence type="predicted"/>
<accession>A0A9P5TNA2</accession>
<keyword evidence="2" id="KW-1133">Transmembrane helix</keyword>
<dbReference type="AlphaFoldDB" id="A0A9P5TNA2"/>
<keyword evidence="2" id="KW-0812">Transmembrane</keyword>
<reference evidence="3" key="1">
    <citation type="submission" date="2020-11" db="EMBL/GenBank/DDBJ databases">
        <authorList>
            <consortium name="DOE Joint Genome Institute"/>
            <person name="Ahrendt S."/>
            <person name="Riley R."/>
            <person name="Andreopoulos W."/>
            <person name="LaButti K."/>
            <person name="Pangilinan J."/>
            <person name="Ruiz-duenas F.J."/>
            <person name="Barrasa J.M."/>
            <person name="Sanchez-Garcia M."/>
            <person name="Camarero S."/>
            <person name="Miyauchi S."/>
            <person name="Serrano A."/>
            <person name="Linde D."/>
            <person name="Babiker R."/>
            <person name="Drula E."/>
            <person name="Ayuso-Fernandez I."/>
            <person name="Pacheco R."/>
            <person name="Padilla G."/>
            <person name="Ferreira P."/>
            <person name="Barriuso J."/>
            <person name="Kellner H."/>
            <person name="Castanera R."/>
            <person name="Alfaro M."/>
            <person name="Ramirez L."/>
            <person name="Pisabarro A.G."/>
            <person name="Kuo A."/>
            <person name="Tritt A."/>
            <person name="Lipzen A."/>
            <person name="He G."/>
            <person name="Yan M."/>
            <person name="Ng V."/>
            <person name="Cullen D."/>
            <person name="Martin F."/>
            <person name="Rosso M.-N."/>
            <person name="Henrissat B."/>
            <person name="Hibbett D."/>
            <person name="Martinez A.T."/>
            <person name="Grigoriev I.V."/>
        </authorList>
    </citation>
    <scope>NUCLEOTIDE SEQUENCE</scope>
    <source>
        <strain evidence="3">AH 44721</strain>
    </source>
</reference>
<feature type="compositionally biased region" description="Basic and acidic residues" evidence="1">
    <location>
        <begin position="52"/>
        <end position="71"/>
    </location>
</feature>
<feature type="region of interest" description="Disordered" evidence="1">
    <location>
        <begin position="52"/>
        <end position="84"/>
    </location>
</feature>
<keyword evidence="4" id="KW-1185">Reference proteome</keyword>
<protein>
    <submittedName>
        <fullName evidence="3">Uncharacterized protein</fullName>
    </submittedName>
</protein>
<organism evidence="3 4">
    <name type="scientific">Gymnopilus junonius</name>
    <name type="common">Spectacular rustgill mushroom</name>
    <name type="synonym">Gymnopilus spectabilis subsp. junonius</name>
    <dbReference type="NCBI Taxonomy" id="109634"/>
    <lineage>
        <taxon>Eukaryota</taxon>
        <taxon>Fungi</taxon>
        <taxon>Dikarya</taxon>
        <taxon>Basidiomycota</taxon>
        <taxon>Agaricomycotina</taxon>
        <taxon>Agaricomycetes</taxon>
        <taxon>Agaricomycetidae</taxon>
        <taxon>Agaricales</taxon>
        <taxon>Agaricineae</taxon>
        <taxon>Hymenogastraceae</taxon>
        <taxon>Gymnopilus</taxon>
    </lineage>
</organism>
<evidence type="ECO:0000256" key="2">
    <source>
        <dbReference type="SAM" id="Phobius"/>
    </source>
</evidence>
<dbReference type="EMBL" id="JADNYJ010000036">
    <property type="protein sequence ID" value="KAF8902426.1"/>
    <property type="molecule type" value="Genomic_DNA"/>
</dbReference>
<sequence length="201" mass="22866">MTLVGIIFGSLIGVAIVCVIIAFVIRHMRKKRRRLDGFDSAKFRRSAVVLNEKDQEPDFRPRPPTMIERRQGTPVPPSGGPTSFPPPPTMAYPYSDHVRSAPMPLHRVLCMVLQTHNMAPSLHRLHRLPRQTCTVLSRVLMVVSQPRVPLGRSTTRQDTALLLFQVPMRQVLMPPTVLFQTRDTHIIINNNNNKDTRNIQI</sequence>
<dbReference type="Proteomes" id="UP000724874">
    <property type="component" value="Unassembled WGS sequence"/>
</dbReference>
<evidence type="ECO:0000256" key="1">
    <source>
        <dbReference type="SAM" id="MobiDB-lite"/>
    </source>
</evidence>
<feature type="compositionally biased region" description="Pro residues" evidence="1">
    <location>
        <begin position="74"/>
        <end position="84"/>
    </location>
</feature>
<evidence type="ECO:0000313" key="4">
    <source>
        <dbReference type="Proteomes" id="UP000724874"/>
    </source>
</evidence>
<dbReference type="OrthoDB" id="3263296at2759"/>
<gene>
    <name evidence="3" type="ORF">CPB84DRAFT_863828</name>
</gene>
<feature type="transmembrane region" description="Helical" evidence="2">
    <location>
        <begin position="6"/>
        <end position="25"/>
    </location>
</feature>
<keyword evidence="2" id="KW-0472">Membrane</keyword>
<comment type="caution">
    <text evidence="3">The sequence shown here is derived from an EMBL/GenBank/DDBJ whole genome shotgun (WGS) entry which is preliminary data.</text>
</comment>